<dbReference type="AlphaFoldDB" id="G7V777"/>
<dbReference type="HOGENOM" id="CLU_062618_4_3_0"/>
<dbReference type="Pfam" id="PF01614">
    <property type="entry name" value="IclR_C"/>
    <property type="match status" value="1"/>
</dbReference>
<dbReference type="KEGG" id="tli:Tlie_0374"/>
<evidence type="ECO:0000313" key="6">
    <source>
        <dbReference type="EMBL" id="AER66111.1"/>
    </source>
</evidence>
<feature type="domain" description="HTH iclR-type" evidence="4">
    <location>
        <begin position="8"/>
        <end position="70"/>
    </location>
</feature>
<dbReference type="STRING" id="580340.Tlie_0374"/>
<keyword evidence="3" id="KW-0804">Transcription</keyword>
<dbReference type="GO" id="GO:0003677">
    <property type="term" value="F:DNA binding"/>
    <property type="evidence" value="ECO:0007669"/>
    <property type="project" value="UniProtKB-KW"/>
</dbReference>
<keyword evidence="7" id="KW-1185">Reference proteome</keyword>
<proteinExistence type="predicted"/>
<dbReference type="InterPro" id="IPR014757">
    <property type="entry name" value="Tscrpt_reg_IclR_C"/>
</dbReference>
<accession>G7V777</accession>
<evidence type="ECO:0000313" key="7">
    <source>
        <dbReference type="Proteomes" id="UP000005868"/>
    </source>
</evidence>
<dbReference type="Gene3D" id="1.10.10.10">
    <property type="entry name" value="Winged helix-like DNA-binding domain superfamily/Winged helix DNA-binding domain"/>
    <property type="match status" value="1"/>
</dbReference>
<dbReference type="PANTHER" id="PTHR30136:SF35">
    <property type="entry name" value="HTH-TYPE TRANSCRIPTIONAL REGULATOR RV1719"/>
    <property type="match status" value="1"/>
</dbReference>
<dbReference type="Proteomes" id="UP000005868">
    <property type="component" value="Chromosome"/>
</dbReference>
<protein>
    <submittedName>
        <fullName evidence="6">Transcriptional regulator, IclR family</fullName>
    </submittedName>
</protein>
<dbReference type="InterPro" id="IPR036390">
    <property type="entry name" value="WH_DNA-bd_sf"/>
</dbReference>
<evidence type="ECO:0000259" key="5">
    <source>
        <dbReference type="PROSITE" id="PS51078"/>
    </source>
</evidence>
<dbReference type="eggNOG" id="COG1414">
    <property type="taxonomic scope" value="Bacteria"/>
</dbReference>
<feature type="domain" description="IclR-ED" evidence="5">
    <location>
        <begin position="71"/>
        <end position="245"/>
    </location>
</feature>
<organism evidence="6 7">
    <name type="scientific">Thermovirga lienii (strain ATCC BAA-1197 / DSM 17291 / Cas60314)</name>
    <dbReference type="NCBI Taxonomy" id="580340"/>
    <lineage>
        <taxon>Bacteria</taxon>
        <taxon>Thermotogati</taxon>
        <taxon>Synergistota</taxon>
        <taxon>Synergistia</taxon>
        <taxon>Synergistales</taxon>
        <taxon>Thermovirgaceae</taxon>
        <taxon>Thermovirga</taxon>
    </lineage>
</organism>
<dbReference type="GO" id="GO:0045892">
    <property type="term" value="P:negative regulation of DNA-templated transcription"/>
    <property type="evidence" value="ECO:0007669"/>
    <property type="project" value="TreeGrafter"/>
</dbReference>
<dbReference type="EMBL" id="CP003096">
    <property type="protein sequence ID" value="AER66111.1"/>
    <property type="molecule type" value="Genomic_DNA"/>
</dbReference>
<dbReference type="InterPro" id="IPR029016">
    <property type="entry name" value="GAF-like_dom_sf"/>
</dbReference>
<dbReference type="PANTHER" id="PTHR30136">
    <property type="entry name" value="HELIX-TURN-HELIX TRANSCRIPTIONAL REGULATOR, ICLR FAMILY"/>
    <property type="match status" value="1"/>
</dbReference>
<keyword evidence="2" id="KW-0238">DNA-binding</keyword>
<evidence type="ECO:0000256" key="1">
    <source>
        <dbReference type="ARBA" id="ARBA00023015"/>
    </source>
</evidence>
<evidence type="ECO:0000256" key="3">
    <source>
        <dbReference type="ARBA" id="ARBA00023163"/>
    </source>
</evidence>
<dbReference type="Gene3D" id="3.30.450.40">
    <property type="match status" value="1"/>
</dbReference>
<evidence type="ECO:0000259" key="4">
    <source>
        <dbReference type="PROSITE" id="PS51077"/>
    </source>
</evidence>
<keyword evidence="1" id="KW-0805">Transcription regulation</keyword>
<dbReference type="SMART" id="SM00346">
    <property type="entry name" value="HTH_ICLR"/>
    <property type="match status" value="1"/>
</dbReference>
<dbReference type="InterPro" id="IPR036388">
    <property type="entry name" value="WH-like_DNA-bd_sf"/>
</dbReference>
<dbReference type="PROSITE" id="PS51078">
    <property type="entry name" value="ICLR_ED"/>
    <property type="match status" value="1"/>
</dbReference>
<reference evidence="6 7" key="2">
    <citation type="journal article" date="2012" name="Stand. Genomic Sci.">
        <title>Genome sequence of the moderately thermophilic, amino-acid-degrading and sulfur-reducing bacterium Thermovirga lienii type strain (Cas60314(T)).</title>
        <authorList>
            <person name="Goker M."/>
            <person name="Saunders E."/>
            <person name="Lapidus A."/>
            <person name="Nolan M."/>
            <person name="Lucas S."/>
            <person name="Hammon N."/>
            <person name="Deshpande S."/>
            <person name="Cheng J.F."/>
            <person name="Han C."/>
            <person name="Tapia R."/>
            <person name="Goodwin L.A."/>
            <person name="Pitluck S."/>
            <person name="Liolios K."/>
            <person name="Mavromatis K."/>
            <person name="Pagani I."/>
            <person name="Ivanova N."/>
            <person name="Mikhailova N."/>
            <person name="Pati A."/>
            <person name="Chen A."/>
            <person name="Palaniappan K."/>
            <person name="Land M."/>
            <person name="Chang Y.J."/>
            <person name="Jeffries C.D."/>
            <person name="Brambilla E.M."/>
            <person name="Rohde M."/>
            <person name="Spring S."/>
            <person name="Detter J.C."/>
            <person name="Woyke T."/>
            <person name="Bristow J."/>
            <person name="Eisen J.A."/>
            <person name="Markowitz V."/>
            <person name="Hugenholtz P."/>
            <person name="Kyrpides N.C."/>
            <person name="Klenk H.P."/>
        </authorList>
    </citation>
    <scope>NUCLEOTIDE SEQUENCE [LARGE SCALE GENOMIC DNA]</scope>
    <source>
        <strain evidence="7">ATCC BAA-1197 / DSM 17291 / Cas60314</strain>
    </source>
</reference>
<sequence length="245" mass="27758">METLTKKMDHVEKITRVMEVLCRDRATYSLRELERLTGVPKSTLHRILTSLERQEWVYKDPASGSFRPGIRFFLLNNRAFFYQELIEKAQKQMEHLVRQTNKTCLMSVLEGSVGLCIHSVEPPHPVKYVAHKGMAIPLHAGASGKVLLAFCNEHIRNRILAEIIPPEVDKQKLLAQLEEIRRKGYASSREEWIPHAGDISAPIFDRRGNFVAQIGVAGLANSFEGQEEEIAEMVKEAARNIGSSL</sequence>
<reference evidence="7" key="1">
    <citation type="submission" date="2011-10" db="EMBL/GenBank/DDBJ databases">
        <title>The complete genome of chromosome of Thermovirga lienii DSM 17291.</title>
        <authorList>
            <consortium name="US DOE Joint Genome Institute (JGI-PGF)"/>
            <person name="Lucas S."/>
            <person name="Copeland A."/>
            <person name="Lapidus A."/>
            <person name="Glavina del Rio T."/>
            <person name="Dalin E."/>
            <person name="Tice H."/>
            <person name="Bruce D."/>
            <person name="Goodwin L."/>
            <person name="Pitluck S."/>
            <person name="Peters L."/>
            <person name="Mikhailova N."/>
            <person name="Saunders E."/>
            <person name="Kyrpides N."/>
            <person name="Mavromatis K."/>
            <person name="Ivanova N."/>
            <person name="Last F.I."/>
            <person name="Brettin T."/>
            <person name="Detter J.C."/>
            <person name="Han C."/>
            <person name="Larimer F."/>
            <person name="Land M."/>
            <person name="Hauser L."/>
            <person name="Markowitz V."/>
            <person name="Cheng J.-F."/>
            <person name="Hugenholtz P."/>
            <person name="Woyke T."/>
            <person name="Wu D."/>
            <person name="Spring S."/>
            <person name="Schroeder M."/>
            <person name="Brambilla E.-M."/>
            <person name="Klenk H.-P."/>
            <person name="Eisen J.A."/>
        </authorList>
    </citation>
    <scope>NUCLEOTIDE SEQUENCE [LARGE SCALE GENOMIC DNA]</scope>
    <source>
        <strain evidence="7">ATCC BAA-1197 / DSM 17291 / Cas60314</strain>
    </source>
</reference>
<evidence type="ECO:0000256" key="2">
    <source>
        <dbReference type="ARBA" id="ARBA00023125"/>
    </source>
</evidence>
<dbReference type="InterPro" id="IPR050707">
    <property type="entry name" value="HTH_MetabolicPath_Reg"/>
</dbReference>
<dbReference type="PROSITE" id="PS51077">
    <property type="entry name" value="HTH_ICLR"/>
    <property type="match status" value="1"/>
</dbReference>
<dbReference type="Pfam" id="PF09339">
    <property type="entry name" value="HTH_IclR"/>
    <property type="match status" value="1"/>
</dbReference>
<dbReference type="InterPro" id="IPR005471">
    <property type="entry name" value="Tscrpt_reg_IclR_N"/>
</dbReference>
<name>G7V777_THELD</name>
<dbReference type="OrthoDB" id="6057486at2"/>
<dbReference type="GO" id="GO:0003700">
    <property type="term" value="F:DNA-binding transcription factor activity"/>
    <property type="evidence" value="ECO:0007669"/>
    <property type="project" value="TreeGrafter"/>
</dbReference>
<dbReference type="SUPFAM" id="SSF55781">
    <property type="entry name" value="GAF domain-like"/>
    <property type="match status" value="1"/>
</dbReference>
<gene>
    <name evidence="6" type="ordered locus">Tlie_0374</name>
</gene>
<dbReference type="SUPFAM" id="SSF46785">
    <property type="entry name" value="Winged helix' DNA-binding domain"/>
    <property type="match status" value="1"/>
</dbReference>